<sequence>MKNIRDSCIDFFKNEEICRDIREMLKPIVTIIYNEIYLYIWAICLFNVFLIFIILANLFLLIKLIHVKKEI</sequence>
<evidence type="ECO:0000313" key="2">
    <source>
        <dbReference type="EMBL" id="QHT18709.1"/>
    </source>
</evidence>
<reference evidence="2" key="1">
    <citation type="journal article" date="2020" name="Nature">
        <title>Giant virus diversity and host interactions through global metagenomics.</title>
        <authorList>
            <person name="Schulz F."/>
            <person name="Roux S."/>
            <person name="Paez-Espino D."/>
            <person name="Jungbluth S."/>
            <person name="Walsh D.A."/>
            <person name="Denef V.J."/>
            <person name="McMahon K.D."/>
            <person name="Konstantinidis K.T."/>
            <person name="Eloe-Fadrosh E.A."/>
            <person name="Kyrpides N.C."/>
            <person name="Woyke T."/>
        </authorList>
    </citation>
    <scope>NUCLEOTIDE SEQUENCE</scope>
    <source>
        <strain evidence="2">GVMAG-M-3300023174-49</strain>
    </source>
</reference>
<name>A0A6C0DRT4_9ZZZZ</name>
<feature type="transmembrane region" description="Helical" evidence="1">
    <location>
        <begin position="36"/>
        <end position="62"/>
    </location>
</feature>
<keyword evidence="1" id="KW-0812">Transmembrane</keyword>
<dbReference type="AlphaFoldDB" id="A0A6C0DRT4"/>
<organism evidence="2">
    <name type="scientific">viral metagenome</name>
    <dbReference type="NCBI Taxonomy" id="1070528"/>
    <lineage>
        <taxon>unclassified sequences</taxon>
        <taxon>metagenomes</taxon>
        <taxon>organismal metagenomes</taxon>
    </lineage>
</organism>
<dbReference type="EMBL" id="MN739659">
    <property type="protein sequence ID" value="QHT18709.1"/>
    <property type="molecule type" value="Genomic_DNA"/>
</dbReference>
<protein>
    <submittedName>
        <fullName evidence="2">Uncharacterized protein</fullName>
    </submittedName>
</protein>
<accession>A0A6C0DRT4</accession>
<evidence type="ECO:0000256" key="1">
    <source>
        <dbReference type="SAM" id="Phobius"/>
    </source>
</evidence>
<proteinExistence type="predicted"/>
<keyword evidence="1" id="KW-1133">Transmembrane helix</keyword>
<keyword evidence="1" id="KW-0472">Membrane</keyword>